<dbReference type="AlphaFoldDB" id="A0A3M6V475"/>
<gene>
    <name evidence="1" type="ORF">pdam_00013762</name>
</gene>
<sequence>MTSAPNELLNQLHIDNTQDLSSKDFADLINNSLIAPMRAYNPLDTSNISTLLDEIHEYPNLNTNLADTDLLCVKEDPERIRTSYHAPTQRLVERTEATLRMETSQHNTSSQGENRKHLRPISLTPALSKLAEDFLVEKPIAPAVLKIIDPSQFG</sequence>
<keyword evidence="2" id="KW-1185">Reference proteome</keyword>
<dbReference type="EMBL" id="RCHS01000140">
    <property type="protein sequence ID" value="RMX60639.1"/>
    <property type="molecule type" value="Genomic_DNA"/>
</dbReference>
<dbReference type="Proteomes" id="UP000275408">
    <property type="component" value="Unassembled WGS sequence"/>
</dbReference>
<comment type="caution">
    <text evidence="1">The sequence shown here is derived from an EMBL/GenBank/DDBJ whole genome shotgun (WGS) entry which is preliminary data.</text>
</comment>
<evidence type="ECO:0000313" key="1">
    <source>
        <dbReference type="EMBL" id="RMX60639.1"/>
    </source>
</evidence>
<feature type="non-terminal residue" evidence="1">
    <location>
        <position position="154"/>
    </location>
</feature>
<evidence type="ECO:0000313" key="2">
    <source>
        <dbReference type="Proteomes" id="UP000275408"/>
    </source>
</evidence>
<proteinExistence type="predicted"/>
<protein>
    <submittedName>
        <fullName evidence="1">Uncharacterized protein</fullName>
    </submittedName>
</protein>
<organism evidence="1 2">
    <name type="scientific">Pocillopora damicornis</name>
    <name type="common">Cauliflower coral</name>
    <name type="synonym">Millepora damicornis</name>
    <dbReference type="NCBI Taxonomy" id="46731"/>
    <lineage>
        <taxon>Eukaryota</taxon>
        <taxon>Metazoa</taxon>
        <taxon>Cnidaria</taxon>
        <taxon>Anthozoa</taxon>
        <taxon>Hexacorallia</taxon>
        <taxon>Scleractinia</taxon>
        <taxon>Astrocoeniina</taxon>
        <taxon>Pocilloporidae</taxon>
        <taxon>Pocillopora</taxon>
    </lineage>
</organism>
<name>A0A3M6V475_POCDA</name>
<accession>A0A3M6V475</accession>
<reference evidence="1 2" key="1">
    <citation type="journal article" date="2018" name="Sci. Rep.">
        <title>Comparative analysis of the Pocillopora damicornis genome highlights role of immune system in coral evolution.</title>
        <authorList>
            <person name="Cunning R."/>
            <person name="Bay R.A."/>
            <person name="Gillette P."/>
            <person name="Baker A.C."/>
            <person name="Traylor-Knowles N."/>
        </authorList>
    </citation>
    <scope>NUCLEOTIDE SEQUENCE [LARGE SCALE GENOMIC DNA]</scope>
    <source>
        <strain evidence="1">RSMAS</strain>
        <tissue evidence="1">Whole animal</tissue>
    </source>
</reference>